<sequence length="40" mass="4729">MMSQIMIILIIALLLITFLLFVMKLIFQQEQKSKSPYDIL</sequence>
<evidence type="ECO:0000256" key="1">
    <source>
        <dbReference type="SAM" id="Phobius"/>
    </source>
</evidence>
<geneLocation type="plasmid" evidence="2">
    <name>unnamed</name>
</geneLocation>
<keyword evidence="2" id="KW-0614">Plasmid</keyword>
<accession>A0AB39BNG9</accession>
<keyword evidence="1" id="KW-1133">Transmembrane helix</keyword>
<dbReference type="AlphaFoldDB" id="A0AB39BNG9"/>
<name>A0AB39BNG9_9BACI</name>
<feature type="transmembrane region" description="Helical" evidence="1">
    <location>
        <begin position="6"/>
        <end position="27"/>
    </location>
</feature>
<keyword evidence="1" id="KW-0472">Membrane</keyword>
<organism evidence="2">
    <name type="scientific">Alkalihalophilus sp. As8PL</name>
    <dbReference type="NCBI Taxonomy" id="3237103"/>
    <lineage>
        <taxon>Bacteria</taxon>
        <taxon>Bacillati</taxon>
        <taxon>Bacillota</taxon>
        <taxon>Bacilli</taxon>
        <taxon>Bacillales</taxon>
        <taxon>Bacillaceae</taxon>
        <taxon>Alkalihalophilus</taxon>
    </lineage>
</organism>
<keyword evidence="1" id="KW-0812">Transmembrane</keyword>
<dbReference type="EMBL" id="CP162550">
    <property type="protein sequence ID" value="XDI35234.1"/>
    <property type="molecule type" value="Genomic_DNA"/>
</dbReference>
<proteinExistence type="predicted"/>
<gene>
    <name evidence="2" type="ORF">AB3N04_00525</name>
</gene>
<protein>
    <submittedName>
        <fullName evidence="2">Uncharacterized protein</fullName>
    </submittedName>
</protein>
<evidence type="ECO:0000313" key="2">
    <source>
        <dbReference type="EMBL" id="XDI35234.1"/>
    </source>
</evidence>
<dbReference type="RefSeq" id="WP_368502849.1">
    <property type="nucleotide sequence ID" value="NZ_CP162550.1"/>
</dbReference>
<reference evidence="2" key="1">
    <citation type="submission" date="2024-07" db="EMBL/GenBank/DDBJ databases">
        <title>Identification and characteristics of an arsenic-resistant bacterial isolate, which belongs to a novel species.</title>
        <authorList>
            <person name="Juszczyk A."/>
            <person name="Kowalczyk A."/>
            <person name="Was K."/>
            <person name="Kosowicz W."/>
            <person name="Budzyn A."/>
            <person name="Latowski D."/>
        </authorList>
    </citation>
    <scope>NUCLEOTIDE SEQUENCE</scope>
    <source>
        <strain evidence="2">As8PL</strain>
        <plasmid evidence="2">unnamed</plasmid>
    </source>
</reference>